<reference evidence="1" key="1">
    <citation type="submission" date="2020-01" db="EMBL/GenBank/DDBJ databases">
        <authorList>
            <person name="Meier V. D."/>
            <person name="Meier V D."/>
        </authorList>
    </citation>
    <scope>NUCLEOTIDE SEQUENCE</scope>
    <source>
        <strain evidence="1">HLG_WM_MAG_03</strain>
    </source>
</reference>
<accession>A0A6S6STK8</accession>
<proteinExistence type="predicted"/>
<sequence>MIKKSFKAYEGIIHCKLLAGTNKSDIFIKIGNESHTYSIKMGRGNSIHQEPLDKFLNFLEAEYALKDETKENLQRFIWADGTTNGTGDIKERISSRKFKKRNPQRIQEMQTYFDTLKEPLIERFLIQGIKSESSAEFIYYGTVRKGVVCKSTDVLDWVSKHNAKGVLHIGKLTFQAWNRNLKGKKKAEKKRGIIQLKWGGLKKDIQKIAKVNLGKQQEIDFVKTLNEKENLSYWATLRLNPSNHYAIHVKYQKYGTINQQKVWAKADAFIAKGDIPKNYLKLNHFFLNEDAMKTFNLIPIKHTGISIKQEDSSQYQILKMAPSTFKKLFNSNILGAGASVYYKKKKKLVLNKAILRGWNIDEKDFFTYYNEKLNLNINSVTDSKCQKCLKQIKRYAKKEIIRIIKKEKSLSDFVFLGIGNFQEPFTAPWLFEEGEFKKNHQIPFTITTGSGRSRGKYSIVVKPK</sequence>
<dbReference type="EMBL" id="CACVAR010000186">
    <property type="protein sequence ID" value="CAA6809131.1"/>
    <property type="molecule type" value="Genomic_DNA"/>
</dbReference>
<gene>
    <name evidence="1" type="ORF">HELGO_WM39479</name>
</gene>
<name>A0A6S6STK8_9BACT</name>
<protein>
    <submittedName>
        <fullName evidence="1">AciI</fullName>
    </submittedName>
</protein>
<organism evidence="1">
    <name type="scientific">uncultured Sulfurovum sp</name>
    <dbReference type="NCBI Taxonomy" id="269237"/>
    <lineage>
        <taxon>Bacteria</taxon>
        <taxon>Pseudomonadati</taxon>
        <taxon>Campylobacterota</taxon>
        <taxon>Epsilonproteobacteria</taxon>
        <taxon>Campylobacterales</taxon>
        <taxon>Sulfurovaceae</taxon>
        <taxon>Sulfurovum</taxon>
        <taxon>environmental samples</taxon>
    </lineage>
</organism>
<evidence type="ECO:0000313" key="1">
    <source>
        <dbReference type="EMBL" id="CAA6809131.1"/>
    </source>
</evidence>
<dbReference type="AlphaFoldDB" id="A0A6S6STK8"/>